<dbReference type="SUPFAM" id="SSF51219">
    <property type="entry name" value="TRAP-like"/>
    <property type="match status" value="1"/>
</dbReference>
<feature type="region of interest" description="Disordered" evidence="2">
    <location>
        <begin position="75"/>
        <end position="194"/>
    </location>
</feature>
<dbReference type="GO" id="GO:0005739">
    <property type="term" value="C:mitochondrion"/>
    <property type="evidence" value="ECO:0007669"/>
    <property type="project" value="UniProtKB-SubCell"/>
</dbReference>
<reference evidence="3" key="1">
    <citation type="submission" date="2021-03" db="EMBL/GenBank/DDBJ databases">
        <authorList>
            <person name="Tagirdzhanova G."/>
        </authorList>
    </citation>
    <scope>NUCLEOTIDE SEQUENCE</scope>
</reference>
<keyword evidence="1" id="KW-0496">Mitochondrion</keyword>
<evidence type="ECO:0000313" key="4">
    <source>
        <dbReference type="Proteomes" id="UP000664521"/>
    </source>
</evidence>
<evidence type="ECO:0000256" key="2">
    <source>
        <dbReference type="SAM" id="MobiDB-lite"/>
    </source>
</evidence>
<dbReference type="AlphaFoldDB" id="A0A8H3G2H1"/>
<dbReference type="NCBIfam" id="TIGR00266">
    <property type="entry name" value="TIGR00266 family protein"/>
    <property type="match status" value="1"/>
</dbReference>
<keyword evidence="4" id="KW-1185">Reference proteome</keyword>
<gene>
    <name evidence="3" type="ORF">HETSPECPRED_009437</name>
</gene>
<sequence length="427" mass="45372">MSGPPPPSYGQGTNPLSGGGYYPRRTLLFSLHYATANLEEQLPLAAGNSKATSSLVRLYSLSPNTILSLNLAVPQSQSYPPPPSSPGFHSQQSYPPPPSQNSPSNPAGYPPPPPFQQQYADNGHQTSYQSAVQSPPVQPEQNYLPDKSSNPYNEPPPSGGYVGHSQLSVDPEKEKPLNTDQSSQMSGGAPTAAHFTGVSATQDDIGTFNGGSYRISHRDSNTILTLQLARGCPLQAKPGVMISMSPSVTLKGAVKFSMKKLITGGEMAASTYTGPGEILMAPPFLGDLTTLRLTGKEEWNVGKDAFVAATQGVVKEMKNQGISKAFFSGEGLFVYKISGTGIMWISSFGAIVRKDLQAEEKYIIDNGHLVAWNCKYVMERVASGGIISGISSGEGLVCKFTGPGTVFMQTRNPTAFAMWMGAHSAQA</sequence>
<evidence type="ECO:0000256" key="1">
    <source>
        <dbReference type="RuleBase" id="RU363045"/>
    </source>
</evidence>
<comment type="subcellular location">
    <subcellularLocation>
        <location evidence="1">Mitochondrion</location>
    </subcellularLocation>
</comment>
<dbReference type="OrthoDB" id="1705416at2759"/>
<name>A0A8H3G2H1_9LECA</name>
<dbReference type="PANTHER" id="PTHR31801">
    <property type="entry name" value="ALTERED INHERITANCE OF MITOCHONDRIA PROTEIN 24, MITOCHONDRIAL"/>
    <property type="match status" value="1"/>
</dbReference>
<dbReference type="EMBL" id="CAJPDS010000079">
    <property type="protein sequence ID" value="CAF9935026.1"/>
    <property type="molecule type" value="Genomic_DNA"/>
</dbReference>
<proteinExistence type="inferred from homology"/>
<comment type="similarity">
    <text evidence="1">Belongs to the AIM24 family.</text>
</comment>
<protein>
    <recommendedName>
        <fullName evidence="1">Altered inheritance of mitochondria protein 24, mitochondrial</fullName>
    </recommendedName>
</protein>
<dbReference type="InterPro" id="IPR002838">
    <property type="entry name" value="AIM24"/>
</dbReference>
<dbReference type="Gene3D" id="3.60.160.10">
    <property type="entry name" value="Mitochondrial biogenesis AIM24"/>
    <property type="match status" value="1"/>
</dbReference>
<dbReference type="Pfam" id="PF01987">
    <property type="entry name" value="AIM24"/>
    <property type="match status" value="1"/>
</dbReference>
<evidence type="ECO:0000313" key="3">
    <source>
        <dbReference type="EMBL" id="CAF9935026.1"/>
    </source>
</evidence>
<accession>A0A8H3G2H1</accession>
<dbReference type="PANTHER" id="PTHR31801:SF0">
    <property type="entry name" value="ALTERED INHERITANCE OF MITOCHONDRIA PROTEIN 24, MITOCHONDRIAL"/>
    <property type="match status" value="1"/>
</dbReference>
<feature type="compositionally biased region" description="Polar residues" evidence="2">
    <location>
        <begin position="123"/>
        <end position="152"/>
    </location>
</feature>
<organism evidence="3 4">
    <name type="scientific">Heterodermia speciosa</name>
    <dbReference type="NCBI Taxonomy" id="116794"/>
    <lineage>
        <taxon>Eukaryota</taxon>
        <taxon>Fungi</taxon>
        <taxon>Dikarya</taxon>
        <taxon>Ascomycota</taxon>
        <taxon>Pezizomycotina</taxon>
        <taxon>Lecanoromycetes</taxon>
        <taxon>OSLEUM clade</taxon>
        <taxon>Lecanoromycetidae</taxon>
        <taxon>Caliciales</taxon>
        <taxon>Physciaceae</taxon>
        <taxon>Heterodermia</taxon>
    </lineage>
</organism>
<dbReference type="Proteomes" id="UP000664521">
    <property type="component" value="Unassembled WGS sequence"/>
</dbReference>
<comment type="caution">
    <text evidence="3">The sequence shown here is derived from an EMBL/GenBank/DDBJ whole genome shotgun (WGS) entry which is preliminary data.</text>
</comment>
<dbReference type="InterPro" id="IPR016031">
    <property type="entry name" value="Trp_RNA-bd_attenuator-like_dom"/>
</dbReference>
<dbReference type="InterPro" id="IPR036983">
    <property type="entry name" value="AIM24_sf"/>
</dbReference>